<feature type="transmembrane region" description="Helical" evidence="9">
    <location>
        <begin position="156"/>
        <end position="180"/>
    </location>
</feature>
<evidence type="ECO:0000256" key="8">
    <source>
        <dbReference type="SAM" id="MobiDB-lite"/>
    </source>
</evidence>
<dbReference type="PANTHER" id="PTHR43528">
    <property type="entry name" value="ALPHA-KETOGLUTARATE PERMEASE"/>
    <property type="match status" value="1"/>
</dbReference>
<evidence type="ECO:0000259" key="10">
    <source>
        <dbReference type="PROSITE" id="PS50850"/>
    </source>
</evidence>
<dbReference type="Proteomes" id="UP001165082">
    <property type="component" value="Unassembled WGS sequence"/>
</dbReference>
<dbReference type="InterPro" id="IPR051084">
    <property type="entry name" value="H+-coupled_symporters"/>
</dbReference>
<feature type="transmembrane region" description="Helical" evidence="9">
    <location>
        <begin position="62"/>
        <end position="82"/>
    </location>
</feature>
<feature type="compositionally biased region" description="Basic and acidic residues" evidence="8">
    <location>
        <begin position="222"/>
        <end position="231"/>
    </location>
</feature>
<dbReference type="InterPro" id="IPR005829">
    <property type="entry name" value="Sugar_transporter_CS"/>
</dbReference>
<comment type="subcellular location">
    <subcellularLocation>
        <location evidence="1">Cell membrane</location>
        <topology evidence="1">Multi-pass membrane protein</topology>
    </subcellularLocation>
</comment>
<evidence type="ECO:0000256" key="9">
    <source>
        <dbReference type="SAM" id="Phobius"/>
    </source>
</evidence>
<feature type="transmembrane region" description="Helical" evidence="9">
    <location>
        <begin position="269"/>
        <end position="293"/>
    </location>
</feature>
<dbReference type="EMBL" id="BRXZ01002997">
    <property type="protein sequence ID" value="GMH74535.1"/>
    <property type="molecule type" value="Genomic_DNA"/>
</dbReference>
<reference evidence="11" key="1">
    <citation type="submission" date="2022-07" db="EMBL/GenBank/DDBJ databases">
        <title>Genome analysis of Parmales, a sister group of diatoms, reveals the evolutionary specialization of diatoms from phago-mixotrophs to photoautotrophs.</title>
        <authorList>
            <person name="Ban H."/>
            <person name="Sato S."/>
            <person name="Yoshikawa S."/>
            <person name="Kazumasa Y."/>
            <person name="Nakamura Y."/>
            <person name="Ichinomiya M."/>
            <person name="Saitoh K."/>
            <person name="Sato N."/>
            <person name="Blanc-Mathieu R."/>
            <person name="Endo H."/>
            <person name="Kuwata A."/>
            <person name="Ogata H."/>
        </authorList>
    </citation>
    <scope>NUCLEOTIDE SEQUENCE</scope>
</reference>
<evidence type="ECO:0000256" key="3">
    <source>
        <dbReference type="ARBA" id="ARBA00022475"/>
    </source>
</evidence>
<feature type="region of interest" description="Disordered" evidence="8">
    <location>
        <begin position="220"/>
        <end position="254"/>
    </location>
</feature>
<comment type="caution">
    <text evidence="11">The sequence shown here is derived from an EMBL/GenBank/DDBJ whole genome shotgun (WGS) entry which is preliminary data.</text>
</comment>
<keyword evidence="5" id="KW-0769">Symport</keyword>
<keyword evidence="6 9" id="KW-1133">Transmembrane helix</keyword>
<proteinExistence type="predicted"/>
<dbReference type="SUPFAM" id="SSF103473">
    <property type="entry name" value="MFS general substrate transporter"/>
    <property type="match status" value="1"/>
</dbReference>
<dbReference type="Pfam" id="PF00083">
    <property type="entry name" value="Sugar_tr"/>
    <property type="match status" value="1"/>
</dbReference>
<feature type="transmembrane region" description="Helical" evidence="9">
    <location>
        <begin position="305"/>
        <end position="325"/>
    </location>
</feature>
<organism evidence="11 12">
    <name type="scientific">Triparma retinervis</name>
    <dbReference type="NCBI Taxonomy" id="2557542"/>
    <lineage>
        <taxon>Eukaryota</taxon>
        <taxon>Sar</taxon>
        <taxon>Stramenopiles</taxon>
        <taxon>Ochrophyta</taxon>
        <taxon>Bolidophyceae</taxon>
        <taxon>Parmales</taxon>
        <taxon>Triparmaceae</taxon>
        <taxon>Triparma</taxon>
    </lineage>
</organism>
<dbReference type="InterPro" id="IPR005828">
    <property type="entry name" value="MFS_sugar_transport-like"/>
</dbReference>
<keyword evidence="12" id="KW-1185">Reference proteome</keyword>
<name>A0A9W7AR79_9STRA</name>
<dbReference type="PROSITE" id="PS50850">
    <property type="entry name" value="MFS"/>
    <property type="match status" value="1"/>
</dbReference>
<evidence type="ECO:0000256" key="2">
    <source>
        <dbReference type="ARBA" id="ARBA00022448"/>
    </source>
</evidence>
<dbReference type="OrthoDB" id="5296287at2759"/>
<keyword evidence="4 9" id="KW-0812">Transmembrane</keyword>
<feature type="transmembrane region" description="Helical" evidence="9">
    <location>
        <begin position="428"/>
        <end position="448"/>
    </location>
</feature>
<evidence type="ECO:0000256" key="7">
    <source>
        <dbReference type="ARBA" id="ARBA00023136"/>
    </source>
</evidence>
<dbReference type="InterPro" id="IPR036259">
    <property type="entry name" value="MFS_trans_sf"/>
</dbReference>
<evidence type="ECO:0000256" key="4">
    <source>
        <dbReference type="ARBA" id="ARBA00022692"/>
    </source>
</evidence>
<dbReference type="GO" id="GO:0005886">
    <property type="term" value="C:plasma membrane"/>
    <property type="evidence" value="ECO:0007669"/>
    <property type="project" value="UniProtKB-SubCell"/>
</dbReference>
<evidence type="ECO:0000313" key="12">
    <source>
        <dbReference type="Proteomes" id="UP001165082"/>
    </source>
</evidence>
<evidence type="ECO:0000256" key="1">
    <source>
        <dbReference type="ARBA" id="ARBA00004651"/>
    </source>
</evidence>
<evidence type="ECO:0000256" key="5">
    <source>
        <dbReference type="ARBA" id="ARBA00022847"/>
    </source>
</evidence>
<feature type="transmembrane region" description="Helical" evidence="9">
    <location>
        <begin position="337"/>
        <end position="357"/>
    </location>
</feature>
<sequence>MTLGAIHGPNAPPPSLARTIAGLAGNILEWYDFAVFGYFSEILGDVFFPPNQEGNKALLESFAVFGGAFLARPIGGVLMGYIGDTYGRKRALELSIFLMAGPTFLMGCLPPYSLIGSWAIVLLCITRLLQGMSVGGQLMASAVFTIESQKDASKHGLYGSFVFATANFGTLLGGVIGEVMMDTLTDEQLHSWGWRVPFLSGICVAGFGFYLKYYEEEDEIGGGDKTDSKGEGEEEGTVVSEENSNGEEASPSLPKLNPIREAITTNLRATLSVGMVGSLWSAGFYVFFVWGATYMNTLLEPPIEHAFAVNASALFVGVCVFFSIGGSLSDTFGRRPLMIIGSLLSAVMAPICLWLIATYKDPYVAFLAQTVFGICLSIFGGPMTAWMVESFPPAARLTSMSIGYNIAQCVMGGTSPVISTSLVDVGAVAPGFFISACGLLAAAGVWISDVSEEDRMKMEKIRGGRGKCGSTDEVDTRGLLKGGYESEEEGKGGKGGVAGREAEKVVIVDI</sequence>
<dbReference type="Gene3D" id="1.20.1250.20">
    <property type="entry name" value="MFS general substrate transporter like domains"/>
    <property type="match status" value="1"/>
</dbReference>
<accession>A0A9W7AR79</accession>
<dbReference type="PANTHER" id="PTHR43528:SF1">
    <property type="entry name" value="ALPHA-KETOGLUTARATE PERMEASE"/>
    <property type="match status" value="1"/>
</dbReference>
<keyword evidence="3" id="KW-1003">Cell membrane</keyword>
<feature type="transmembrane region" description="Helical" evidence="9">
    <location>
        <begin position="192"/>
        <end position="211"/>
    </location>
</feature>
<keyword evidence="2" id="KW-0813">Transport</keyword>
<gene>
    <name evidence="11" type="ORF">TrRE_jg72</name>
</gene>
<feature type="transmembrane region" description="Helical" evidence="9">
    <location>
        <begin position="363"/>
        <end position="381"/>
    </location>
</feature>
<evidence type="ECO:0000256" key="6">
    <source>
        <dbReference type="ARBA" id="ARBA00022989"/>
    </source>
</evidence>
<feature type="domain" description="Major facilitator superfamily (MFS) profile" evidence="10">
    <location>
        <begin position="18"/>
        <end position="455"/>
    </location>
</feature>
<dbReference type="AlphaFoldDB" id="A0A9W7AR79"/>
<keyword evidence="7 9" id="KW-0472">Membrane</keyword>
<dbReference type="GO" id="GO:0015293">
    <property type="term" value="F:symporter activity"/>
    <property type="evidence" value="ECO:0007669"/>
    <property type="project" value="UniProtKB-KW"/>
</dbReference>
<protein>
    <recommendedName>
        <fullName evidence="10">Major facilitator superfamily (MFS) profile domain-containing protein</fullName>
    </recommendedName>
</protein>
<dbReference type="InterPro" id="IPR020846">
    <property type="entry name" value="MFS_dom"/>
</dbReference>
<feature type="transmembrane region" description="Helical" evidence="9">
    <location>
        <begin position="402"/>
        <end position="422"/>
    </location>
</feature>
<dbReference type="PROSITE" id="PS00217">
    <property type="entry name" value="SUGAR_TRANSPORT_2"/>
    <property type="match status" value="1"/>
</dbReference>
<evidence type="ECO:0000313" key="11">
    <source>
        <dbReference type="EMBL" id="GMH74535.1"/>
    </source>
</evidence>